<gene>
    <name evidence="2" type="ORF">Dsin_025273</name>
</gene>
<dbReference type="EMBL" id="JANJYJ010000008">
    <property type="protein sequence ID" value="KAK3193963.1"/>
    <property type="molecule type" value="Genomic_DNA"/>
</dbReference>
<dbReference type="InterPro" id="IPR005174">
    <property type="entry name" value="KIB1-4_b-propeller"/>
</dbReference>
<reference evidence="2" key="1">
    <citation type="journal article" date="2023" name="Plant J.">
        <title>Genome sequences and population genomics provide insights into the demographic history, inbreeding, and mutation load of two 'living fossil' tree species of Dipteronia.</title>
        <authorList>
            <person name="Feng Y."/>
            <person name="Comes H.P."/>
            <person name="Chen J."/>
            <person name="Zhu S."/>
            <person name="Lu R."/>
            <person name="Zhang X."/>
            <person name="Li P."/>
            <person name="Qiu J."/>
            <person name="Olsen K.M."/>
            <person name="Qiu Y."/>
        </authorList>
    </citation>
    <scope>NUCLEOTIDE SEQUENCE</scope>
    <source>
        <strain evidence="2">NBL</strain>
    </source>
</reference>
<evidence type="ECO:0000259" key="1">
    <source>
        <dbReference type="SMART" id="SM00256"/>
    </source>
</evidence>
<dbReference type="Gene3D" id="1.20.1280.50">
    <property type="match status" value="1"/>
</dbReference>
<keyword evidence="3" id="KW-1185">Reference proteome</keyword>
<feature type="domain" description="F-box" evidence="1">
    <location>
        <begin position="39"/>
        <end position="79"/>
    </location>
</feature>
<dbReference type="PANTHER" id="PTHR33110:SF71">
    <property type="entry name" value="F-BOX_KELCH-REPEAT PROTEIN"/>
    <property type="match status" value="1"/>
</dbReference>
<evidence type="ECO:0000313" key="3">
    <source>
        <dbReference type="Proteomes" id="UP001281410"/>
    </source>
</evidence>
<comment type="caution">
    <text evidence="2">The sequence shown here is derived from an EMBL/GenBank/DDBJ whole genome shotgun (WGS) entry which is preliminary data.</text>
</comment>
<dbReference type="Pfam" id="PF00646">
    <property type="entry name" value="F-box"/>
    <property type="match status" value="1"/>
</dbReference>
<dbReference type="Pfam" id="PF03478">
    <property type="entry name" value="Beta-prop_KIB1-4"/>
    <property type="match status" value="1"/>
</dbReference>
<accession>A0AAD9ZX07</accession>
<dbReference type="AlphaFoldDB" id="A0AAD9ZX07"/>
<organism evidence="2 3">
    <name type="scientific">Dipteronia sinensis</name>
    <dbReference type="NCBI Taxonomy" id="43782"/>
    <lineage>
        <taxon>Eukaryota</taxon>
        <taxon>Viridiplantae</taxon>
        <taxon>Streptophyta</taxon>
        <taxon>Embryophyta</taxon>
        <taxon>Tracheophyta</taxon>
        <taxon>Spermatophyta</taxon>
        <taxon>Magnoliopsida</taxon>
        <taxon>eudicotyledons</taxon>
        <taxon>Gunneridae</taxon>
        <taxon>Pentapetalae</taxon>
        <taxon>rosids</taxon>
        <taxon>malvids</taxon>
        <taxon>Sapindales</taxon>
        <taxon>Sapindaceae</taxon>
        <taxon>Hippocastanoideae</taxon>
        <taxon>Acereae</taxon>
        <taxon>Dipteronia</taxon>
    </lineage>
</organism>
<protein>
    <recommendedName>
        <fullName evidence="1">F-box domain-containing protein</fullName>
    </recommendedName>
</protein>
<dbReference type="Proteomes" id="UP001281410">
    <property type="component" value="Unassembled WGS sequence"/>
</dbReference>
<sequence length="330" mass="36990">MMISKIFQCLCSPLYQLIYSPIANRIGQGRTATSSWADLPPDLIQSISNRLGLIDLISFRGVCQNWNLASFTSSAEIESSTCHEPWFLLYGGENSQCSLVSENGKYLINIPELSGGATCIASKEGWILVYRQGSLFFFCPFSRSKINLPQFPNSELKDRVAAAFSSSPTCKDCIVSVICQNDKMDIVLYSLSRGAAAWTERKHASKYFKNVKAAAYANKALYVFDDSDTLLRFNPEEDVKWVRQNIVTNGGTQRSERLPLIRKKSCLEEKSIIKKLGLQNDVWITSCGTIVPTNGLPKVYFNESISNSQESESCHYKGVWLTPRFHQISP</sequence>
<dbReference type="InterPro" id="IPR036047">
    <property type="entry name" value="F-box-like_dom_sf"/>
</dbReference>
<dbReference type="InterPro" id="IPR001810">
    <property type="entry name" value="F-box_dom"/>
</dbReference>
<dbReference type="SMART" id="SM00256">
    <property type="entry name" value="FBOX"/>
    <property type="match status" value="1"/>
</dbReference>
<evidence type="ECO:0000313" key="2">
    <source>
        <dbReference type="EMBL" id="KAK3193963.1"/>
    </source>
</evidence>
<proteinExistence type="predicted"/>
<name>A0AAD9ZX07_9ROSI</name>
<dbReference type="SUPFAM" id="SSF81383">
    <property type="entry name" value="F-box domain"/>
    <property type="match status" value="1"/>
</dbReference>
<dbReference type="PANTHER" id="PTHR33110">
    <property type="entry name" value="F-BOX/KELCH-REPEAT PROTEIN-RELATED"/>
    <property type="match status" value="1"/>
</dbReference>